<name>A0A6M3LDA3_9ZZZZ</name>
<dbReference type="EMBL" id="MT143057">
    <property type="protein sequence ID" value="QJA92319.1"/>
    <property type="molecule type" value="Genomic_DNA"/>
</dbReference>
<reference evidence="1" key="1">
    <citation type="submission" date="2020-03" db="EMBL/GenBank/DDBJ databases">
        <title>The deep terrestrial virosphere.</title>
        <authorList>
            <person name="Holmfeldt K."/>
            <person name="Nilsson E."/>
            <person name="Simone D."/>
            <person name="Lopez-Fernandez M."/>
            <person name="Wu X."/>
            <person name="de Brujin I."/>
            <person name="Lundin D."/>
            <person name="Andersson A."/>
            <person name="Bertilsson S."/>
            <person name="Dopson M."/>
        </authorList>
    </citation>
    <scope>NUCLEOTIDE SEQUENCE</scope>
    <source>
        <strain evidence="1">MM415B04733</strain>
    </source>
</reference>
<proteinExistence type="predicted"/>
<evidence type="ECO:0000313" key="1">
    <source>
        <dbReference type="EMBL" id="QJA92319.1"/>
    </source>
</evidence>
<sequence length="57" mass="6894">MRYKAYKILRFFYNCQAKRAWEIIKVWETEGFPCWMQERLAPGFFLPGCGPYNGPKR</sequence>
<protein>
    <submittedName>
        <fullName evidence="1">Uncharacterized protein</fullName>
    </submittedName>
</protein>
<gene>
    <name evidence="1" type="ORF">MM415B04733_0004</name>
</gene>
<organism evidence="1">
    <name type="scientific">viral metagenome</name>
    <dbReference type="NCBI Taxonomy" id="1070528"/>
    <lineage>
        <taxon>unclassified sequences</taxon>
        <taxon>metagenomes</taxon>
        <taxon>organismal metagenomes</taxon>
    </lineage>
</organism>
<dbReference type="AlphaFoldDB" id="A0A6M3LDA3"/>
<accession>A0A6M3LDA3</accession>